<evidence type="ECO:0000313" key="3">
    <source>
        <dbReference type="Proteomes" id="UP000061018"/>
    </source>
</evidence>
<sequence length="75" mass="8263">MSAMSTRRRPSTERRGALLRNPRCPYGDSHRHISRKATAVSLTHPHRASGPTHPTKGQTPWKGKGQHLFRPGGGS</sequence>
<reference evidence="3" key="1">
    <citation type="journal article" date="2015" name="J. Biotechnol.">
        <title>Complete genome sequence of Streptomyces ambofaciens ATCC 23877, the spiramycin producer.</title>
        <authorList>
            <person name="Thibessard A."/>
            <person name="Haas D."/>
            <person name="Gerbaud C."/>
            <person name="Aigle B."/>
            <person name="Lautru S."/>
            <person name="Pernodet J.L."/>
            <person name="Leblond P."/>
        </authorList>
    </citation>
    <scope>NUCLEOTIDE SEQUENCE [LARGE SCALE GENOMIC DNA]</scope>
    <source>
        <strain evidence="3">ATCC 23877 / 3486 / DSM 40053 / JCM 4204 / NBRC 12836 / NRRL B-2516</strain>
    </source>
</reference>
<dbReference type="EMBL" id="CP012382">
    <property type="protein sequence ID" value="AKZ54308.1"/>
    <property type="molecule type" value="Genomic_DNA"/>
</dbReference>
<evidence type="ECO:0000256" key="1">
    <source>
        <dbReference type="SAM" id="MobiDB-lite"/>
    </source>
</evidence>
<name>A0A0K2AMT3_STRA7</name>
<dbReference type="Proteomes" id="UP000061018">
    <property type="component" value="Chromosome"/>
</dbReference>
<proteinExistence type="predicted"/>
<dbReference type="AlphaFoldDB" id="A0A0K2AMT3"/>
<accession>A0A0K2AMT3</accession>
<organism evidence="2 3">
    <name type="scientific">Streptomyces ambofaciens (strain ATCC 23877 / 3486 / DSM 40053 / JCM 4204 / NBRC 12836 / NRRL B-2516)</name>
    <dbReference type="NCBI Taxonomy" id="278992"/>
    <lineage>
        <taxon>Bacteria</taxon>
        <taxon>Bacillati</taxon>
        <taxon>Actinomycetota</taxon>
        <taxon>Actinomycetes</taxon>
        <taxon>Kitasatosporales</taxon>
        <taxon>Streptomycetaceae</taxon>
        <taxon>Streptomyces</taxon>
    </lineage>
</organism>
<gene>
    <name evidence="2" type="ORF">SAM23877_1259</name>
</gene>
<feature type="region of interest" description="Disordered" evidence="1">
    <location>
        <begin position="1"/>
        <end position="75"/>
    </location>
</feature>
<protein>
    <submittedName>
        <fullName evidence="2">Uncharacterized protein</fullName>
    </submittedName>
</protein>
<dbReference type="KEGG" id="samb:SAM23877_1259"/>
<evidence type="ECO:0000313" key="2">
    <source>
        <dbReference type="EMBL" id="AKZ54308.1"/>
    </source>
</evidence>